<dbReference type="RefSeq" id="WP_160610567.1">
    <property type="nucleotide sequence ID" value="NZ_WTZA01000001.1"/>
</dbReference>
<accession>A0A6I4TCR6</accession>
<gene>
    <name evidence="1" type="ORF">GRI40_06415</name>
</gene>
<name>A0A6I4TCR6_9SPHN</name>
<reference evidence="1 2" key="1">
    <citation type="submission" date="2019-12" db="EMBL/GenBank/DDBJ databases">
        <title>Genomic-based taxomic classification of the family Erythrobacteraceae.</title>
        <authorList>
            <person name="Xu L."/>
        </authorList>
    </citation>
    <scope>NUCLEOTIDE SEQUENCE [LARGE SCALE GENOMIC DNA]</scope>
    <source>
        <strain evidence="1 2">100921-2</strain>
    </source>
</reference>
<dbReference type="Proteomes" id="UP000439522">
    <property type="component" value="Unassembled WGS sequence"/>
</dbReference>
<keyword evidence="2" id="KW-1185">Reference proteome</keyword>
<dbReference type="OrthoDB" id="7592870at2"/>
<dbReference type="EMBL" id="WTZA01000001">
    <property type="protein sequence ID" value="MXO74853.1"/>
    <property type="molecule type" value="Genomic_DNA"/>
</dbReference>
<sequence>MRYNDWPMPICVWDGPIRVGRTARYDTLHHFEPLLSTIEAKGYGAEELGLAGLHDVDELLNGLTITVSLARIEIDARDAADLGYSPPSAAPAAADLAAPFLPANAQRASPHKKGRPPAEDTILAKADEMHASGMNGREIAKLMRLETGFENVGNNLVRDLIEGRYPRVGRAGSKKERAE</sequence>
<comment type="caution">
    <text evidence="1">The sequence shown here is derived from an EMBL/GenBank/DDBJ whole genome shotgun (WGS) entry which is preliminary data.</text>
</comment>
<dbReference type="AlphaFoldDB" id="A0A6I4TCR6"/>
<evidence type="ECO:0000313" key="1">
    <source>
        <dbReference type="EMBL" id="MXO74853.1"/>
    </source>
</evidence>
<evidence type="ECO:0000313" key="2">
    <source>
        <dbReference type="Proteomes" id="UP000439522"/>
    </source>
</evidence>
<proteinExistence type="predicted"/>
<protein>
    <submittedName>
        <fullName evidence="1">Uncharacterized protein</fullName>
    </submittedName>
</protein>
<organism evidence="1 2">
    <name type="scientific">Tsuneonella aeria</name>
    <dbReference type="NCBI Taxonomy" id="1837929"/>
    <lineage>
        <taxon>Bacteria</taxon>
        <taxon>Pseudomonadati</taxon>
        <taxon>Pseudomonadota</taxon>
        <taxon>Alphaproteobacteria</taxon>
        <taxon>Sphingomonadales</taxon>
        <taxon>Erythrobacteraceae</taxon>
        <taxon>Tsuneonella</taxon>
    </lineage>
</organism>